<organism evidence="2 3">
    <name type="scientific">Thauera sedimentorum</name>
    <dbReference type="NCBI Taxonomy" id="2767595"/>
    <lineage>
        <taxon>Bacteria</taxon>
        <taxon>Pseudomonadati</taxon>
        <taxon>Pseudomonadota</taxon>
        <taxon>Betaproteobacteria</taxon>
        <taxon>Rhodocyclales</taxon>
        <taxon>Zoogloeaceae</taxon>
        <taxon>Thauera</taxon>
    </lineage>
</organism>
<dbReference type="EMBL" id="JACYTO010000001">
    <property type="protein sequence ID" value="MBD8502395.1"/>
    <property type="molecule type" value="Genomic_DNA"/>
</dbReference>
<comment type="caution">
    <text evidence="2">The sequence shown here is derived from an EMBL/GenBank/DDBJ whole genome shotgun (WGS) entry which is preliminary data.</text>
</comment>
<evidence type="ECO:0000256" key="1">
    <source>
        <dbReference type="SAM" id="Phobius"/>
    </source>
</evidence>
<reference evidence="3" key="1">
    <citation type="submission" date="2023-07" db="EMBL/GenBank/DDBJ databases">
        <title>Thauera sp. CAU 1555 isolated from sand of Yaerae Beach.</title>
        <authorList>
            <person name="Kim W."/>
        </authorList>
    </citation>
    <scope>NUCLEOTIDE SEQUENCE [LARGE SCALE GENOMIC DNA]</scope>
    <source>
        <strain evidence="3">CAU 1555</strain>
    </source>
</reference>
<dbReference type="RefSeq" id="WP_187717181.1">
    <property type="nucleotide sequence ID" value="NZ_JACTAH010000001.1"/>
</dbReference>
<evidence type="ECO:0000313" key="2">
    <source>
        <dbReference type="EMBL" id="MBD8502395.1"/>
    </source>
</evidence>
<proteinExistence type="predicted"/>
<gene>
    <name evidence="2" type="ORF">IFO67_05825</name>
</gene>
<keyword evidence="1" id="KW-0472">Membrane</keyword>
<sequence>MPSWTDFFLTGAFVLPAMVTLLYTGPSAGIMAFCLSAMSLVAALLTKVMHDENEAESADTWKERERRAEHYSLFGRDEDER</sequence>
<dbReference type="Proteomes" id="UP000603602">
    <property type="component" value="Unassembled WGS sequence"/>
</dbReference>
<accession>A0ABR9B7S5</accession>
<name>A0ABR9B7S5_9RHOO</name>
<keyword evidence="1" id="KW-1133">Transmembrane helix</keyword>
<keyword evidence="1" id="KW-0812">Transmembrane</keyword>
<feature type="transmembrane region" description="Helical" evidence="1">
    <location>
        <begin position="30"/>
        <end position="48"/>
    </location>
</feature>
<keyword evidence="3" id="KW-1185">Reference proteome</keyword>
<feature type="transmembrane region" description="Helical" evidence="1">
    <location>
        <begin position="7"/>
        <end position="24"/>
    </location>
</feature>
<protein>
    <submittedName>
        <fullName evidence="2">Uncharacterized protein</fullName>
    </submittedName>
</protein>
<evidence type="ECO:0000313" key="3">
    <source>
        <dbReference type="Proteomes" id="UP000603602"/>
    </source>
</evidence>